<keyword evidence="3" id="KW-0808">Transferase</keyword>
<keyword evidence="4" id="KW-1185">Reference proteome</keyword>
<dbReference type="GO" id="GO:0016757">
    <property type="term" value="F:glycosyltransferase activity"/>
    <property type="evidence" value="ECO:0007669"/>
    <property type="project" value="InterPro"/>
</dbReference>
<dbReference type="InterPro" id="IPR001296">
    <property type="entry name" value="Glyco_trans_1"/>
</dbReference>
<feature type="domain" description="Glycosyltransferase subfamily 4-like N-terminal" evidence="2">
    <location>
        <begin position="6"/>
        <end position="145"/>
    </location>
</feature>
<dbReference type="AlphaFoldDB" id="V6SKZ9"/>
<proteinExistence type="predicted"/>
<dbReference type="PANTHER" id="PTHR12526:SF630">
    <property type="entry name" value="GLYCOSYLTRANSFERASE"/>
    <property type="match status" value="1"/>
</dbReference>
<dbReference type="InterPro" id="IPR028098">
    <property type="entry name" value="Glyco_trans_4-like_N"/>
</dbReference>
<reference evidence="3 4" key="1">
    <citation type="submission" date="2013-08" db="EMBL/GenBank/DDBJ databases">
        <title>Flavobacterium limnosediminis JC2902 genome sequencing.</title>
        <authorList>
            <person name="Lee K."/>
            <person name="Yi H."/>
            <person name="Park S."/>
            <person name="Chun J."/>
        </authorList>
    </citation>
    <scope>NUCLEOTIDE SEQUENCE [LARGE SCALE GENOMIC DNA]</scope>
    <source>
        <strain evidence="3 4">JC2902</strain>
    </source>
</reference>
<gene>
    <name evidence="3" type="ORF">FLJC2902T_19640</name>
</gene>
<comment type="caution">
    <text evidence="3">The sequence shown here is derived from an EMBL/GenBank/DDBJ whole genome shotgun (WGS) entry which is preliminary data.</text>
</comment>
<dbReference type="STRING" id="1341181.FLJC2902T_19640"/>
<name>V6SKZ9_9FLAO</name>
<feature type="domain" description="Glycosyl transferase family 1" evidence="1">
    <location>
        <begin position="164"/>
        <end position="333"/>
    </location>
</feature>
<organism evidence="3 4">
    <name type="scientific">Flavobacterium limnosediminis JC2902</name>
    <dbReference type="NCBI Taxonomy" id="1341181"/>
    <lineage>
        <taxon>Bacteria</taxon>
        <taxon>Pseudomonadati</taxon>
        <taxon>Bacteroidota</taxon>
        <taxon>Flavobacteriia</taxon>
        <taxon>Flavobacteriales</taxon>
        <taxon>Flavobacteriaceae</taxon>
        <taxon>Flavobacterium</taxon>
    </lineage>
</organism>
<dbReference type="Proteomes" id="UP000018004">
    <property type="component" value="Unassembled WGS sequence"/>
</dbReference>
<dbReference type="SUPFAM" id="SSF53756">
    <property type="entry name" value="UDP-Glycosyltransferase/glycogen phosphorylase"/>
    <property type="match status" value="1"/>
</dbReference>
<protein>
    <submittedName>
        <fullName evidence="3">Capsular polysaccharide biosynthesis glycosyl transferase</fullName>
    </submittedName>
</protein>
<evidence type="ECO:0000259" key="2">
    <source>
        <dbReference type="Pfam" id="PF13439"/>
    </source>
</evidence>
<dbReference type="Pfam" id="PF13439">
    <property type="entry name" value="Glyco_transf_4"/>
    <property type="match status" value="1"/>
</dbReference>
<accession>V6SKZ9</accession>
<dbReference type="PATRIC" id="fig|1341181.4.peg.1929"/>
<dbReference type="eggNOG" id="COG0438">
    <property type="taxonomic scope" value="Bacteria"/>
</dbReference>
<evidence type="ECO:0000259" key="1">
    <source>
        <dbReference type="Pfam" id="PF00534"/>
    </source>
</evidence>
<dbReference type="Pfam" id="PF00534">
    <property type="entry name" value="Glycos_transf_1"/>
    <property type="match status" value="1"/>
</dbReference>
<evidence type="ECO:0000313" key="4">
    <source>
        <dbReference type="Proteomes" id="UP000018004"/>
    </source>
</evidence>
<dbReference type="PANTHER" id="PTHR12526">
    <property type="entry name" value="GLYCOSYLTRANSFERASE"/>
    <property type="match status" value="1"/>
</dbReference>
<dbReference type="EMBL" id="AVGG01000011">
    <property type="protein sequence ID" value="ESU27261.1"/>
    <property type="molecule type" value="Genomic_DNA"/>
</dbReference>
<evidence type="ECO:0000313" key="3">
    <source>
        <dbReference type="EMBL" id="ESU27261.1"/>
    </source>
</evidence>
<sequence>MNQAFEVVAVSGTDAHLANVAQREQVRVAEVTMERPISPIKDIISLWQLYRLFKKEKPRIVHSITPKAGLLTMMAGKMAGVPVRIHTFTGLIFPSKRGFLQKILITMDRLLCFCASNIYPEGQGVKNDLIHYKITSKPLKVLANGNVNGIDTQYFSRKQISTTDQERLKTELGIDEGAFVFIFVGRLAGDKGINELVTAFERLSAESENVKLLLVGPLESELDPLKPTTLDAIKQNPKIKSVGFQKEVRSYFAISDALVFPSYREGFPNVVMQSGAMELPSIVTDINGCNEIIAEGQNGMIIPAKDDKALEVAMIKMMKDTALYQQLKLNARAMITSRYKQKVVWEALLEEYRRLEQNV</sequence>
<dbReference type="Gene3D" id="3.40.50.2000">
    <property type="entry name" value="Glycogen Phosphorylase B"/>
    <property type="match status" value="2"/>
</dbReference>
<dbReference type="CDD" id="cd03808">
    <property type="entry name" value="GT4_CapM-like"/>
    <property type="match status" value="1"/>
</dbReference>